<evidence type="ECO:0000313" key="15">
    <source>
        <dbReference type="Proteomes" id="UP000245086"/>
    </source>
</evidence>
<dbReference type="PANTHER" id="PTHR43047:SF72">
    <property type="entry name" value="OSMOSENSING HISTIDINE PROTEIN KINASE SLN1"/>
    <property type="match status" value="1"/>
</dbReference>
<gene>
    <name evidence="14" type="primary">phoR</name>
    <name evidence="14" type="ORF">PbB2_01142</name>
</gene>
<evidence type="ECO:0000256" key="7">
    <source>
        <dbReference type="ARBA" id="ARBA00022741"/>
    </source>
</evidence>
<dbReference type="FunFam" id="1.10.287.130:FF:000008">
    <property type="entry name" value="Two-component sensor histidine kinase"/>
    <property type="match status" value="1"/>
</dbReference>
<evidence type="ECO:0000256" key="12">
    <source>
        <dbReference type="SAM" id="Phobius"/>
    </source>
</evidence>
<dbReference type="SMART" id="SM00387">
    <property type="entry name" value="HATPase_c"/>
    <property type="match status" value="1"/>
</dbReference>
<keyword evidence="10" id="KW-0902">Two-component regulatory system</keyword>
<evidence type="ECO:0000256" key="2">
    <source>
        <dbReference type="ARBA" id="ARBA00004236"/>
    </source>
</evidence>
<evidence type="ECO:0000256" key="11">
    <source>
        <dbReference type="ARBA" id="ARBA00023136"/>
    </source>
</evidence>
<dbReference type="SUPFAM" id="SSF55785">
    <property type="entry name" value="PYP-like sensor domain (PAS domain)"/>
    <property type="match status" value="1"/>
</dbReference>
<feature type="transmembrane region" description="Helical" evidence="12">
    <location>
        <begin position="12"/>
        <end position="31"/>
    </location>
</feature>
<dbReference type="Gene3D" id="1.10.287.130">
    <property type="match status" value="1"/>
</dbReference>
<dbReference type="Gene3D" id="3.30.565.10">
    <property type="entry name" value="Histidine kinase-like ATPase, C-terminal domain"/>
    <property type="match status" value="1"/>
</dbReference>
<evidence type="ECO:0000256" key="1">
    <source>
        <dbReference type="ARBA" id="ARBA00000085"/>
    </source>
</evidence>
<evidence type="ECO:0000256" key="10">
    <source>
        <dbReference type="ARBA" id="ARBA00023012"/>
    </source>
</evidence>
<dbReference type="PRINTS" id="PR00344">
    <property type="entry name" value="BCTRLSENSOR"/>
</dbReference>
<comment type="catalytic activity">
    <reaction evidence="1">
        <text>ATP + protein L-histidine = ADP + protein N-phospho-L-histidine.</text>
        <dbReference type="EC" id="2.7.13.3"/>
    </reaction>
</comment>
<evidence type="ECO:0000259" key="13">
    <source>
        <dbReference type="PROSITE" id="PS50109"/>
    </source>
</evidence>
<dbReference type="Gene3D" id="3.30.450.20">
    <property type="entry name" value="PAS domain"/>
    <property type="match status" value="1"/>
</dbReference>
<dbReference type="InterPro" id="IPR003594">
    <property type="entry name" value="HATPase_dom"/>
</dbReference>
<keyword evidence="5" id="KW-0597">Phosphoprotein</keyword>
<keyword evidence="8" id="KW-0418">Kinase</keyword>
<sequence length="471" mass="51734">MSETTPEPIPPNWPVIATILGVLFVAGGLIYGLSQDVGLLVVGILGVGVCLAVGWWLGAETTTAHLETQRLAEAAQTGGMRTSGMGRLDDTRDAIRFARAAIEASPDPVLIIDQNGRLVGTNQASRDRYSIDPGQSRFSAVIRRPNLVEAVDEVFATGESRTLSVESRVPVDRYERVSIAAFSVDSSRFVLMSVQDETEARMSERMRADFLANASHELRTPLAGIIGFIETLRGPAREDEAARDRFLEIMHLQADRMSRLISDLLSLSRIELNEHVAPTARSDFTAAVQEIVESLPPDKQSRIRFAPDGDPLWVIGDWDEIQQIAANLIDNALKYGGADSPVKIKLNGWLDRETALRLAMRDWEGASRLPLTSPELERDRLYCTLRVEDAGPGIARQHLPRLSERFYRVEETATGKSGTGLGLAIVKHIVNRHRGGLVVESEQGRGTAFAVYLPQPFELEPARSEPSLTPA</sequence>
<feature type="transmembrane region" description="Helical" evidence="12">
    <location>
        <begin position="38"/>
        <end position="58"/>
    </location>
</feature>
<keyword evidence="12" id="KW-1133">Transmembrane helix</keyword>
<dbReference type="InterPro" id="IPR036890">
    <property type="entry name" value="HATPase_C_sf"/>
</dbReference>
<comment type="caution">
    <text evidence="14">The sequence shown here is derived from an EMBL/GenBank/DDBJ whole genome shotgun (WGS) entry which is preliminary data.</text>
</comment>
<comment type="subcellular location">
    <subcellularLocation>
        <location evidence="2">Cell membrane</location>
    </subcellularLocation>
</comment>
<dbReference type="CDD" id="cd00082">
    <property type="entry name" value="HisKA"/>
    <property type="match status" value="1"/>
</dbReference>
<dbReference type="CDD" id="cd00075">
    <property type="entry name" value="HATPase"/>
    <property type="match status" value="1"/>
</dbReference>
<evidence type="ECO:0000256" key="9">
    <source>
        <dbReference type="ARBA" id="ARBA00022840"/>
    </source>
</evidence>
<dbReference type="EMBL" id="BFBR01000003">
    <property type="protein sequence ID" value="GBF57475.1"/>
    <property type="molecule type" value="Genomic_DNA"/>
</dbReference>
<keyword evidence="4" id="KW-1003">Cell membrane</keyword>
<keyword evidence="11 12" id="KW-0472">Membrane</keyword>
<dbReference type="AlphaFoldDB" id="A0A2P2E8U5"/>
<proteinExistence type="predicted"/>
<dbReference type="GO" id="GO:0005524">
    <property type="term" value="F:ATP binding"/>
    <property type="evidence" value="ECO:0007669"/>
    <property type="project" value="UniProtKB-KW"/>
</dbReference>
<dbReference type="InterPro" id="IPR003661">
    <property type="entry name" value="HisK_dim/P_dom"/>
</dbReference>
<evidence type="ECO:0000256" key="3">
    <source>
        <dbReference type="ARBA" id="ARBA00012438"/>
    </source>
</evidence>
<dbReference type="InterPro" id="IPR005467">
    <property type="entry name" value="His_kinase_dom"/>
</dbReference>
<dbReference type="PANTHER" id="PTHR43047">
    <property type="entry name" value="TWO-COMPONENT HISTIDINE PROTEIN KINASE"/>
    <property type="match status" value="1"/>
</dbReference>
<dbReference type="Pfam" id="PF02518">
    <property type="entry name" value="HATPase_c"/>
    <property type="match status" value="1"/>
</dbReference>
<keyword evidence="9" id="KW-0067">ATP-binding</keyword>
<dbReference type="PROSITE" id="PS50109">
    <property type="entry name" value="HIS_KIN"/>
    <property type="match status" value="1"/>
</dbReference>
<dbReference type="GO" id="GO:0000155">
    <property type="term" value="F:phosphorelay sensor kinase activity"/>
    <property type="evidence" value="ECO:0007669"/>
    <property type="project" value="InterPro"/>
</dbReference>
<evidence type="ECO:0000256" key="6">
    <source>
        <dbReference type="ARBA" id="ARBA00022679"/>
    </source>
</evidence>
<keyword evidence="12" id="KW-0812">Transmembrane</keyword>
<dbReference type="InterPro" id="IPR036097">
    <property type="entry name" value="HisK_dim/P_sf"/>
</dbReference>
<keyword evidence="7" id="KW-0547">Nucleotide-binding</keyword>
<dbReference type="GO" id="GO:0005886">
    <property type="term" value="C:plasma membrane"/>
    <property type="evidence" value="ECO:0007669"/>
    <property type="project" value="UniProtKB-SubCell"/>
</dbReference>
<keyword evidence="15" id="KW-1185">Reference proteome</keyword>
<dbReference type="InterPro" id="IPR004358">
    <property type="entry name" value="Sig_transdc_His_kin-like_C"/>
</dbReference>
<evidence type="ECO:0000256" key="8">
    <source>
        <dbReference type="ARBA" id="ARBA00022777"/>
    </source>
</evidence>
<organism evidence="14 15">
    <name type="scientific">Candidatus Phycosocius bacilliformis</name>
    <dbReference type="NCBI Taxonomy" id="1445552"/>
    <lineage>
        <taxon>Bacteria</taxon>
        <taxon>Pseudomonadati</taxon>
        <taxon>Pseudomonadota</taxon>
        <taxon>Alphaproteobacteria</taxon>
        <taxon>Caulobacterales</taxon>
        <taxon>Caulobacterales incertae sedis</taxon>
        <taxon>Candidatus Phycosocius</taxon>
    </lineage>
</organism>
<dbReference type="EC" id="2.7.13.3" evidence="3"/>
<dbReference type="InterPro" id="IPR035965">
    <property type="entry name" value="PAS-like_dom_sf"/>
</dbReference>
<evidence type="ECO:0000313" key="14">
    <source>
        <dbReference type="EMBL" id="GBF57475.1"/>
    </source>
</evidence>
<evidence type="ECO:0000256" key="4">
    <source>
        <dbReference type="ARBA" id="ARBA00022475"/>
    </source>
</evidence>
<keyword evidence="6 14" id="KW-0808">Transferase</keyword>
<reference evidence="14 15" key="1">
    <citation type="journal article" date="2018" name="Genome Announc.">
        <title>Draft Genome Sequence of "Candidatus Phycosocius bacilliformis," an Alphaproteobacterial Ectosymbiont of the Hydrocarbon-Producing Green Alga Botryococcus braunii.</title>
        <authorList>
            <person name="Tanabe Y."/>
            <person name="Yamaguchi H."/>
            <person name="Watanabe M.M."/>
        </authorList>
    </citation>
    <scope>NUCLEOTIDE SEQUENCE [LARGE SCALE GENOMIC DNA]</scope>
    <source>
        <strain evidence="14 15">BOTRYCO-2</strain>
    </source>
</reference>
<dbReference type="SUPFAM" id="SSF47384">
    <property type="entry name" value="Homodimeric domain of signal transducing histidine kinase"/>
    <property type="match status" value="1"/>
</dbReference>
<dbReference type="SMART" id="SM00388">
    <property type="entry name" value="HisKA"/>
    <property type="match status" value="1"/>
</dbReference>
<accession>A0A2P2E8U5</accession>
<dbReference type="GO" id="GO:0009927">
    <property type="term" value="F:histidine phosphotransfer kinase activity"/>
    <property type="evidence" value="ECO:0007669"/>
    <property type="project" value="TreeGrafter"/>
</dbReference>
<dbReference type="Proteomes" id="UP000245086">
    <property type="component" value="Unassembled WGS sequence"/>
</dbReference>
<feature type="domain" description="Histidine kinase" evidence="13">
    <location>
        <begin position="213"/>
        <end position="457"/>
    </location>
</feature>
<protein>
    <recommendedName>
        <fullName evidence="3">histidine kinase</fullName>
        <ecNumber evidence="3">2.7.13.3</ecNumber>
    </recommendedName>
</protein>
<evidence type="ECO:0000256" key="5">
    <source>
        <dbReference type="ARBA" id="ARBA00022553"/>
    </source>
</evidence>
<name>A0A2P2E8U5_9PROT</name>
<dbReference type="SUPFAM" id="SSF55874">
    <property type="entry name" value="ATPase domain of HSP90 chaperone/DNA topoisomerase II/histidine kinase"/>
    <property type="match status" value="1"/>
</dbReference>
<dbReference type="Pfam" id="PF00512">
    <property type="entry name" value="HisKA"/>
    <property type="match status" value="1"/>
</dbReference>